<dbReference type="Proteomes" id="UP000263654">
    <property type="component" value="Segment"/>
</dbReference>
<dbReference type="EMBL" id="MH669007">
    <property type="protein sequence ID" value="AXQ61410.1"/>
    <property type="molecule type" value="Genomic_DNA"/>
</dbReference>
<accession>A0A385DPP7</accession>
<evidence type="ECO:0000313" key="1">
    <source>
        <dbReference type="EMBL" id="AXQ61410.1"/>
    </source>
</evidence>
<dbReference type="GeneID" id="65115736"/>
<proteinExistence type="predicted"/>
<gene>
    <name evidence="1" type="primary">91</name>
    <name evidence="1" type="ORF">SEA_MARIETTA_91</name>
</gene>
<dbReference type="KEGG" id="vg:65115736"/>
<dbReference type="RefSeq" id="YP_010098068.1">
    <property type="nucleotide sequence ID" value="NC_055763.1"/>
</dbReference>
<name>A0A385DPP7_9CAUD</name>
<organism evidence="1 2">
    <name type="scientific">Gordonia phage Marietta</name>
    <dbReference type="NCBI Taxonomy" id="2301558"/>
    <lineage>
        <taxon>Viruses</taxon>
        <taxon>Duplodnaviria</taxon>
        <taxon>Heunggongvirae</taxon>
        <taxon>Uroviricota</taxon>
        <taxon>Caudoviricetes</taxon>
        <taxon>Zierdtviridae</taxon>
        <taxon>Emilbogenvirinae</taxon>
        <taxon>Sukkupivirus</taxon>
        <taxon>Sukkupivirus marietta</taxon>
    </lineage>
</organism>
<keyword evidence="2" id="KW-1185">Reference proteome</keyword>
<reference evidence="1 2" key="1">
    <citation type="submission" date="2018-07" db="EMBL/GenBank/DDBJ databases">
        <authorList>
            <person name="Burke E.M."/>
            <person name="Good S."/>
            <person name="Jeffords E.T."/>
            <person name="Pearson M."/>
            <person name="Sohlstrom A."/>
            <person name="Westholm D.E."/>
            <person name="Butela K.A."/>
            <person name="Garlena R.A."/>
            <person name="Russell D.A."/>
            <person name="Pope W.H."/>
            <person name="Jacobs-Sera D."/>
            <person name="Hatfull G.F."/>
        </authorList>
    </citation>
    <scope>NUCLEOTIDE SEQUENCE [LARGE SCALE GENOMIC DNA]</scope>
</reference>
<protein>
    <submittedName>
        <fullName evidence="1">Uncharacterized protein</fullName>
    </submittedName>
</protein>
<evidence type="ECO:0000313" key="2">
    <source>
        <dbReference type="Proteomes" id="UP000263654"/>
    </source>
</evidence>
<sequence>MTLATTLAALAAILSPVHAPADVPLYPVDSHGVTVVAPRLSGTGELLEDESPWSGAYGGELINFGAGIACYTDHTATDGAAWHIVQTCERPA</sequence>